<sequence length="218" mass="24156">MKVQSAARSWAFGIMAFLAIMVEIYALAMYAIPSHIQEAPLVKGKGELPTLWYPVLWAHAISSGLAITIGWLQFIKRLRVQKPNLNRAIGYVYACLIAIGGITGLYLSWYADGGWLAATGFGVLSTLWMYTLYQGIVRIVVARDLAGHGRWMIRNYALTCAAITLRLYMPLAAILFGLSDPNDTFAVIAWLCWVPNLLVAESLVARRPSVGSRKSYIQ</sequence>
<feature type="transmembrane region" description="Helical" evidence="1">
    <location>
        <begin position="52"/>
        <end position="76"/>
    </location>
</feature>
<feature type="transmembrane region" description="Helical" evidence="1">
    <location>
        <begin position="184"/>
        <end position="204"/>
    </location>
</feature>
<organism evidence="2 3">
    <name type="scientific">Paenibacillus alvei</name>
    <name type="common">Bacillus alvei</name>
    <dbReference type="NCBI Taxonomy" id="44250"/>
    <lineage>
        <taxon>Bacteria</taxon>
        <taxon>Bacillati</taxon>
        <taxon>Bacillota</taxon>
        <taxon>Bacilli</taxon>
        <taxon>Bacillales</taxon>
        <taxon>Paenibacillaceae</taxon>
        <taxon>Paenibacillus</taxon>
    </lineage>
</organism>
<reference evidence="3" key="1">
    <citation type="submission" date="2018-08" db="EMBL/GenBank/DDBJ databases">
        <authorList>
            <person name="Chevrot R."/>
        </authorList>
    </citation>
    <scope>NUCLEOTIDE SEQUENCE [LARGE SCALE GENOMIC DNA]</scope>
</reference>
<dbReference type="Pfam" id="PF10067">
    <property type="entry name" value="DUF2306"/>
    <property type="match status" value="1"/>
</dbReference>
<feature type="transmembrane region" description="Helical" evidence="1">
    <location>
        <begin position="88"/>
        <end position="109"/>
    </location>
</feature>
<feature type="transmembrane region" description="Helical" evidence="1">
    <location>
        <begin position="156"/>
        <end position="178"/>
    </location>
</feature>
<name>A0A383RIA6_PAEAL</name>
<accession>A0A383RIA6</accession>
<evidence type="ECO:0000256" key="1">
    <source>
        <dbReference type="SAM" id="Phobius"/>
    </source>
</evidence>
<gene>
    <name evidence="2" type="ORF">PBLR_14646</name>
</gene>
<keyword evidence="1" id="KW-1133">Transmembrane helix</keyword>
<evidence type="ECO:0000313" key="3">
    <source>
        <dbReference type="Proteomes" id="UP000304148"/>
    </source>
</evidence>
<dbReference type="AlphaFoldDB" id="A0A383RIA6"/>
<dbReference type="EMBL" id="LS992241">
    <property type="protein sequence ID" value="SYX86224.1"/>
    <property type="molecule type" value="Genomic_DNA"/>
</dbReference>
<feature type="transmembrane region" description="Helical" evidence="1">
    <location>
        <begin position="12"/>
        <end position="32"/>
    </location>
</feature>
<dbReference type="InterPro" id="IPR018750">
    <property type="entry name" value="DUF2306_membrane"/>
</dbReference>
<evidence type="ECO:0000313" key="2">
    <source>
        <dbReference type="EMBL" id="SYX86224.1"/>
    </source>
</evidence>
<protein>
    <recommendedName>
        <fullName evidence="4">DUF2306 domain-containing protein</fullName>
    </recommendedName>
</protein>
<feature type="transmembrane region" description="Helical" evidence="1">
    <location>
        <begin position="115"/>
        <end position="136"/>
    </location>
</feature>
<keyword evidence="1" id="KW-0812">Transmembrane</keyword>
<proteinExistence type="predicted"/>
<keyword evidence="1" id="KW-0472">Membrane</keyword>
<evidence type="ECO:0008006" key="4">
    <source>
        <dbReference type="Google" id="ProtNLM"/>
    </source>
</evidence>
<dbReference type="Proteomes" id="UP000304148">
    <property type="component" value="Chromosome"/>
</dbReference>
<dbReference type="RefSeq" id="WP_138188252.1">
    <property type="nucleotide sequence ID" value="NZ_LS992241.1"/>
</dbReference>